<dbReference type="Gene3D" id="3.40.640.10">
    <property type="entry name" value="Type I PLP-dependent aspartate aminotransferase-like (Major domain)"/>
    <property type="match status" value="1"/>
</dbReference>
<keyword evidence="1" id="KW-0663">Pyridoxal phosphate</keyword>
<organism evidence="3 4">
    <name type="scientific">Zostera marina</name>
    <name type="common">Eelgrass</name>
    <dbReference type="NCBI Taxonomy" id="29655"/>
    <lineage>
        <taxon>Eukaryota</taxon>
        <taxon>Viridiplantae</taxon>
        <taxon>Streptophyta</taxon>
        <taxon>Embryophyta</taxon>
        <taxon>Tracheophyta</taxon>
        <taxon>Spermatophyta</taxon>
        <taxon>Magnoliopsida</taxon>
        <taxon>Liliopsida</taxon>
        <taxon>Zosteraceae</taxon>
        <taxon>Zostera</taxon>
    </lineage>
</organism>
<evidence type="ECO:0000259" key="2">
    <source>
        <dbReference type="Pfam" id="PF00266"/>
    </source>
</evidence>
<comment type="caution">
    <text evidence="3">The sequence shown here is derived from an EMBL/GenBank/DDBJ whole genome shotgun (WGS) entry which is preliminary data.</text>
</comment>
<evidence type="ECO:0000256" key="1">
    <source>
        <dbReference type="ARBA" id="ARBA00022898"/>
    </source>
</evidence>
<dbReference type="PANTHER" id="PTHR43092:SF2">
    <property type="entry name" value="HERCYNYLCYSTEINE SULFOXIDE LYASE"/>
    <property type="match status" value="1"/>
</dbReference>
<accession>A0A0K9PQR7</accession>
<sequence>MMELGKRNGRKAREEGMDQVFVDAAHSMGSVEVDVKDIDADFYTSNLHNWFFCPPSVAFLYNRKSTVSFGLQHQWFRMSTVSD</sequence>
<proteinExistence type="predicted"/>
<dbReference type="PANTHER" id="PTHR43092">
    <property type="entry name" value="L-CYSTEINE DESULFHYDRASE"/>
    <property type="match status" value="1"/>
</dbReference>
<dbReference type="Pfam" id="PF00266">
    <property type="entry name" value="Aminotran_5"/>
    <property type="match status" value="1"/>
</dbReference>
<reference evidence="4" key="1">
    <citation type="journal article" date="2016" name="Nature">
        <title>The genome of the seagrass Zostera marina reveals angiosperm adaptation to the sea.</title>
        <authorList>
            <person name="Olsen J.L."/>
            <person name="Rouze P."/>
            <person name="Verhelst B."/>
            <person name="Lin Y.-C."/>
            <person name="Bayer T."/>
            <person name="Collen J."/>
            <person name="Dattolo E."/>
            <person name="De Paoli E."/>
            <person name="Dittami S."/>
            <person name="Maumus F."/>
            <person name="Michel G."/>
            <person name="Kersting A."/>
            <person name="Lauritano C."/>
            <person name="Lohaus R."/>
            <person name="Toepel M."/>
            <person name="Tonon T."/>
            <person name="Vanneste K."/>
            <person name="Amirebrahimi M."/>
            <person name="Brakel J."/>
            <person name="Bostroem C."/>
            <person name="Chovatia M."/>
            <person name="Grimwood J."/>
            <person name="Jenkins J.W."/>
            <person name="Jueterbock A."/>
            <person name="Mraz A."/>
            <person name="Stam W.T."/>
            <person name="Tice H."/>
            <person name="Bornberg-Bauer E."/>
            <person name="Green P.J."/>
            <person name="Pearson G.A."/>
            <person name="Procaccini G."/>
            <person name="Duarte C.M."/>
            <person name="Schmutz J."/>
            <person name="Reusch T.B.H."/>
            <person name="Van de Peer Y."/>
        </authorList>
    </citation>
    <scope>NUCLEOTIDE SEQUENCE [LARGE SCALE GENOMIC DNA]</scope>
    <source>
        <strain evidence="4">cv. Finnish</strain>
    </source>
</reference>
<evidence type="ECO:0000313" key="4">
    <source>
        <dbReference type="Proteomes" id="UP000036987"/>
    </source>
</evidence>
<dbReference type="InterPro" id="IPR015421">
    <property type="entry name" value="PyrdxlP-dep_Trfase_major"/>
</dbReference>
<name>A0A0K9PQR7_ZOSMR</name>
<gene>
    <name evidence="3" type="ORF">ZOSMA_180G00020</name>
</gene>
<dbReference type="Proteomes" id="UP000036987">
    <property type="component" value="Unassembled WGS sequence"/>
</dbReference>
<dbReference type="InterPro" id="IPR015424">
    <property type="entry name" value="PyrdxlP-dep_Trfase"/>
</dbReference>
<feature type="domain" description="Aminotransferase class V" evidence="2">
    <location>
        <begin position="19"/>
        <end position="65"/>
    </location>
</feature>
<dbReference type="InterPro" id="IPR000192">
    <property type="entry name" value="Aminotrans_V_dom"/>
</dbReference>
<dbReference type="EMBL" id="LFYR01000674">
    <property type="protein sequence ID" value="KMZ71413.1"/>
    <property type="molecule type" value="Genomic_DNA"/>
</dbReference>
<keyword evidence="4" id="KW-1185">Reference proteome</keyword>
<dbReference type="SUPFAM" id="SSF53383">
    <property type="entry name" value="PLP-dependent transferases"/>
    <property type="match status" value="1"/>
</dbReference>
<evidence type="ECO:0000313" key="3">
    <source>
        <dbReference type="EMBL" id="KMZ71413.1"/>
    </source>
</evidence>
<dbReference type="OrthoDB" id="5978656at2759"/>
<dbReference type="STRING" id="29655.A0A0K9PQR7"/>
<protein>
    <recommendedName>
        <fullName evidence="2">Aminotransferase class V domain-containing protein</fullName>
    </recommendedName>
</protein>
<dbReference type="AlphaFoldDB" id="A0A0K9PQR7"/>